<comment type="caution">
    <text evidence="1">The sequence shown here is derived from an EMBL/GenBank/DDBJ whole genome shotgun (WGS) entry which is preliminary data.</text>
</comment>
<sequence length="101" mass="11368">MGLMLYFFSADDNLKLSGLSIAQMGRSLKMVWTLEGLQNLGDGPDDRYKINKHLAKVGDQSSPILYDSIVLIADSLLCDVLLDCYVSVFRERRMRYGCSLV</sequence>
<proteinExistence type="predicted"/>
<dbReference type="Proteomes" id="UP001056120">
    <property type="component" value="Linkage Group LG04"/>
</dbReference>
<reference evidence="1 2" key="2">
    <citation type="journal article" date="2022" name="Mol. Ecol. Resour.">
        <title>The genomes of chicory, endive, great burdock and yacon provide insights into Asteraceae paleo-polyploidization history and plant inulin production.</title>
        <authorList>
            <person name="Fan W."/>
            <person name="Wang S."/>
            <person name="Wang H."/>
            <person name="Wang A."/>
            <person name="Jiang F."/>
            <person name="Liu H."/>
            <person name="Zhao H."/>
            <person name="Xu D."/>
            <person name="Zhang Y."/>
        </authorList>
    </citation>
    <scope>NUCLEOTIDE SEQUENCE [LARGE SCALE GENOMIC DNA]</scope>
    <source>
        <strain evidence="2">cv. Yunnan</strain>
        <tissue evidence="1">Leaves</tissue>
    </source>
</reference>
<evidence type="ECO:0000313" key="1">
    <source>
        <dbReference type="EMBL" id="KAI3816924.1"/>
    </source>
</evidence>
<organism evidence="1 2">
    <name type="scientific">Smallanthus sonchifolius</name>
    <dbReference type="NCBI Taxonomy" id="185202"/>
    <lineage>
        <taxon>Eukaryota</taxon>
        <taxon>Viridiplantae</taxon>
        <taxon>Streptophyta</taxon>
        <taxon>Embryophyta</taxon>
        <taxon>Tracheophyta</taxon>
        <taxon>Spermatophyta</taxon>
        <taxon>Magnoliopsida</taxon>
        <taxon>eudicotyledons</taxon>
        <taxon>Gunneridae</taxon>
        <taxon>Pentapetalae</taxon>
        <taxon>asterids</taxon>
        <taxon>campanulids</taxon>
        <taxon>Asterales</taxon>
        <taxon>Asteraceae</taxon>
        <taxon>Asteroideae</taxon>
        <taxon>Heliantheae alliance</taxon>
        <taxon>Millerieae</taxon>
        <taxon>Smallanthus</taxon>
    </lineage>
</organism>
<evidence type="ECO:0000313" key="2">
    <source>
        <dbReference type="Proteomes" id="UP001056120"/>
    </source>
</evidence>
<gene>
    <name evidence="1" type="ORF">L1987_10709</name>
</gene>
<protein>
    <submittedName>
        <fullName evidence="1">Uncharacterized protein</fullName>
    </submittedName>
</protein>
<name>A0ACB9J8U9_9ASTR</name>
<keyword evidence="2" id="KW-1185">Reference proteome</keyword>
<dbReference type="EMBL" id="CM042021">
    <property type="protein sequence ID" value="KAI3816924.1"/>
    <property type="molecule type" value="Genomic_DNA"/>
</dbReference>
<reference evidence="2" key="1">
    <citation type="journal article" date="2022" name="Mol. Ecol. Resour.">
        <title>The genomes of chicory, endive, great burdock and yacon provide insights into Asteraceae palaeo-polyploidization history and plant inulin production.</title>
        <authorList>
            <person name="Fan W."/>
            <person name="Wang S."/>
            <person name="Wang H."/>
            <person name="Wang A."/>
            <person name="Jiang F."/>
            <person name="Liu H."/>
            <person name="Zhao H."/>
            <person name="Xu D."/>
            <person name="Zhang Y."/>
        </authorList>
    </citation>
    <scope>NUCLEOTIDE SEQUENCE [LARGE SCALE GENOMIC DNA]</scope>
    <source>
        <strain evidence="2">cv. Yunnan</strain>
    </source>
</reference>
<accession>A0ACB9J8U9</accession>